<accession>A0ABN8X418</accession>
<organism evidence="1 2">
    <name type="scientific">Methylocaldum szegediense</name>
    <dbReference type="NCBI Taxonomy" id="73780"/>
    <lineage>
        <taxon>Bacteria</taxon>
        <taxon>Pseudomonadati</taxon>
        <taxon>Pseudomonadota</taxon>
        <taxon>Gammaproteobacteria</taxon>
        <taxon>Methylococcales</taxon>
        <taxon>Methylococcaceae</taxon>
        <taxon>Methylocaldum</taxon>
    </lineage>
</organism>
<evidence type="ECO:0000313" key="1">
    <source>
        <dbReference type="EMBL" id="CAI8764668.1"/>
    </source>
</evidence>
<dbReference type="Proteomes" id="UP001162030">
    <property type="component" value="Chromosome"/>
</dbReference>
<sequence length="55" mass="6082">MAQRSVHRSSIKTVPSLFRRTADSIFDLLIPSGTYGAAVIISERVELSDIPTYSK</sequence>
<proteinExistence type="predicted"/>
<gene>
    <name evidence="1" type="ORF">MSZNOR_0910</name>
</gene>
<protein>
    <submittedName>
        <fullName evidence="1">Uncharacterized protein</fullName>
    </submittedName>
</protein>
<name>A0ABN8X418_9GAMM</name>
<evidence type="ECO:0000313" key="2">
    <source>
        <dbReference type="Proteomes" id="UP001162030"/>
    </source>
</evidence>
<dbReference type="EMBL" id="OX458333">
    <property type="protein sequence ID" value="CAI8764668.1"/>
    <property type="molecule type" value="Genomic_DNA"/>
</dbReference>
<reference evidence="1 2" key="1">
    <citation type="submission" date="2023-03" db="EMBL/GenBank/DDBJ databases">
        <authorList>
            <person name="Pearce D."/>
        </authorList>
    </citation>
    <scope>NUCLEOTIDE SEQUENCE [LARGE SCALE GENOMIC DNA]</scope>
    <source>
        <strain evidence="1">Msz</strain>
    </source>
</reference>
<keyword evidence="2" id="KW-1185">Reference proteome</keyword>